<keyword evidence="3 4" id="KW-0456">Lyase</keyword>
<evidence type="ECO:0000256" key="4">
    <source>
        <dbReference type="PIRNR" id="PIRNR006181"/>
    </source>
</evidence>
<dbReference type="GO" id="GO:0016829">
    <property type="term" value="F:lyase activity"/>
    <property type="evidence" value="ECO:0007669"/>
    <property type="project" value="UniProtKB-KW"/>
</dbReference>
<protein>
    <recommendedName>
        <fullName evidence="4">Cys-tRNA(Pro)/Cys-tRNA(Cys) deacylase</fullName>
        <ecNumber evidence="4">4.2.-.-</ecNumber>
    </recommendedName>
</protein>
<dbReference type="PANTHER" id="PTHR30411">
    <property type="entry name" value="CYTOPLASMIC PROTEIN"/>
    <property type="match status" value="1"/>
</dbReference>
<evidence type="ECO:0000256" key="1">
    <source>
        <dbReference type="ARBA" id="ARBA00009798"/>
    </source>
</evidence>
<reference evidence="6" key="2">
    <citation type="journal article" date="2021" name="PeerJ">
        <title>Extensive microbial diversity within the chicken gut microbiome revealed by metagenomics and culture.</title>
        <authorList>
            <person name="Gilroy R."/>
            <person name="Ravi A."/>
            <person name="Getino M."/>
            <person name="Pursley I."/>
            <person name="Horton D.L."/>
            <person name="Alikhan N.F."/>
            <person name="Baker D."/>
            <person name="Gharbi K."/>
            <person name="Hall N."/>
            <person name="Watson M."/>
            <person name="Adriaenssens E.M."/>
            <person name="Foster-Nyarko E."/>
            <person name="Jarju S."/>
            <person name="Secka A."/>
            <person name="Antonio M."/>
            <person name="Oren A."/>
            <person name="Chaudhuri R.R."/>
            <person name="La Ragione R."/>
            <person name="Hildebrand F."/>
            <person name="Pallen M.J."/>
        </authorList>
    </citation>
    <scope>NUCLEOTIDE SEQUENCE</scope>
    <source>
        <strain evidence="6">F1-3629</strain>
    </source>
</reference>
<dbReference type="EC" id="4.2.-.-" evidence="4"/>
<dbReference type="Pfam" id="PF04073">
    <property type="entry name" value="tRNA_edit"/>
    <property type="match status" value="1"/>
</dbReference>
<evidence type="ECO:0000256" key="3">
    <source>
        <dbReference type="ARBA" id="ARBA00023239"/>
    </source>
</evidence>
<dbReference type="InterPro" id="IPR036754">
    <property type="entry name" value="YbaK/aa-tRNA-synt-asso_dom_sf"/>
</dbReference>
<proteinExistence type="inferred from homology"/>
<dbReference type="NCBIfam" id="TIGR00011">
    <property type="entry name" value="YbaK_EbsC"/>
    <property type="match status" value="1"/>
</dbReference>
<evidence type="ECO:0000313" key="7">
    <source>
        <dbReference type="Proteomes" id="UP000771749"/>
    </source>
</evidence>
<name>A0A940DPE1_9BACT</name>
<dbReference type="PANTHER" id="PTHR30411:SF0">
    <property type="entry name" value="CYS-TRNA(PRO)_CYS-TRNA(CYS) DEACYLASE YBAK"/>
    <property type="match status" value="1"/>
</dbReference>
<gene>
    <name evidence="6" type="primary">ybaK</name>
    <name evidence="6" type="ORF">IAC07_05070</name>
</gene>
<evidence type="ECO:0000313" key="6">
    <source>
        <dbReference type="EMBL" id="MBO8454080.1"/>
    </source>
</evidence>
<comment type="similarity">
    <text evidence="1 4">Belongs to the prolyl-tRNA editing family. YbaK/EbsC subfamily.</text>
</comment>
<dbReference type="InterPro" id="IPR007214">
    <property type="entry name" value="YbaK/aa-tRNA-synth-assoc-dom"/>
</dbReference>
<dbReference type="GO" id="GO:0006412">
    <property type="term" value="P:translation"/>
    <property type="evidence" value="ECO:0007669"/>
    <property type="project" value="UniProtKB-KW"/>
</dbReference>
<comment type="caution">
    <text evidence="6">The sequence shown here is derived from an EMBL/GenBank/DDBJ whole genome shotgun (WGS) entry which is preliminary data.</text>
</comment>
<dbReference type="SUPFAM" id="SSF55826">
    <property type="entry name" value="YbaK/ProRS associated domain"/>
    <property type="match status" value="1"/>
</dbReference>
<evidence type="ECO:0000256" key="2">
    <source>
        <dbReference type="ARBA" id="ARBA00022917"/>
    </source>
</evidence>
<evidence type="ECO:0000259" key="5">
    <source>
        <dbReference type="Pfam" id="PF04073"/>
    </source>
</evidence>
<dbReference type="EMBL" id="JADIMJ010000075">
    <property type="protein sequence ID" value="MBO8454080.1"/>
    <property type="molecule type" value="Genomic_DNA"/>
</dbReference>
<reference evidence="6" key="1">
    <citation type="submission" date="2020-10" db="EMBL/GenBank/DDBJ databases">
        <authorList>
            <person name="Gilroy R."/>
        </authorList>
    </citation>
    <scope>NUCLEOTIDE SEQUENCE</scope>
    <source>
        <strain evidence="6">F1-3629</strain>
    </source>
</reference>
<sequence>MAKKQKIEKTNAARLLDRAGISYELIPYQVDENDLAAGHIAEQLGEPLCQVFKTLVLEGDRTGHFVCVVPGDSEVDLKAAAKVSGNKKCDLIPMKELLPLTGYIRGGCSPVGMKKPFPTWFHSTAPDYPYIYVSAGVRGLQFKVAPADLIGYVHASVADIAHVSAAGIAEASDTHVTG</sequence>
<dbReference type="PIRSF" id="PIRSF006181">
    <property type="entry name" value="EbsC_YbaK"/>
    <property type="match status" value="1"/>
</dbReference>
<accession>A0A940DPE1</accession>
<dbReference type="Proteomes" id="UP000771749">
    <property type="component" value="Unassembled WGS sequence"/>
</dbReference>
<keyword evidence="2 4" id="KW-0648">Protein biosynthesis</keyword>
<dbReference type="InterPro" id="IPR004369">
    <property type="entry name" value="Prolyl-tRNA_editing_YbaK/EbsC"/>
</dbReference>
<dbReference type="Gene3D" id="3.90.960.10">
    <property type="entry name" value="YbaK/aminoacyl-tRNA synthetase-associated domain"/>
    <property type="match status" value="1"/>
</dbReference>
<dbReference type="AlphaFoldDB" id="A0A940DPE1"/>
<dbReference type="GO" id="GO:0002161">
    <property type="term" value="F:aminoacyl-tRNA deacylase activity"/>
    <property type="evidence" value="ECO:0007669"/>
    <property type="project" value="InterPro"/>
</dbReference>
<dbReference type="CDD" id="cd00002">
    <property type="entry name" value="YbaK_deacylase"/>
    <property type="match status" value="1"/>
</dbReference>
<feature type="domain" description="YbaK/aminoacyl-tRNA synthetase-associated" evidence="5">
    <location>
        <begin position="40"/>
        <end position="150"/>
    </location>
</feature>
<organism evidence="6 7">
    <name type="scientific">Candidatus Cryptobacteroides gallistercoris</name>
    <dbReference type="NCBI Taxonomy" id="2840765"/>
    <lineage>
        <taxon>Bacteria</taxon>
        <taxon>Pseudomonadati</taxon>
        <taxon>Bacteroidota</taxon>
        <taxon>Bacteroidia</taxon>
        <taxon>Bacteroidales</taxon>
        <taxon>Candidatus Cryptobacteroides</taxon>
    </lineage>
</organism>